<protein>
    <submittedName>
        <fullName evidence="1">Uncharacterized protein</fullName>
    </submittedName>
</protein>
<comment type="caution">
    <text evidence="1">The sequence shown here is derived from an EMBL/GenBank/DDBJ whole genome shotgun (WGS) entry which is preliminary data.</text>
</comment>
<sequence length="310" mass="36204">MENKHDIMFPKSDNSRKDIVEFVKEVEKYPCLYDKTLPEYANKMHNRRAWSAIARKSNTSVPECRDRWRKIRISFMRSLKQQASTKPPMRPYYLTDELHFLHPFLSIRPKTYEKEKLPSDTKMEIELTSVEDNEISDDSGSVASFESDPIENVQDTNREAEMNKIAENNRISDLNRVAEMDRVAEINRAAEMDRVAEMNRVAEINRVAEMNRAAETNRVTYNDNTIPKITNVRTIENGYGRLHGSRNSYSEDIECNPRKMFLLSLLPDIEQLTEPEMRIFRRQVILSIDKIISDRSIGDHRVTKESILGN</sequence>
<evidence type="ECO:0000313" key="1">
    <source>
        <dbReference type="EMBL" id="KAJ8707387.1"/>
    </source>
</evidence>
<gene>
    <name evidence="1" type="ORF">PYW08_010639</name>
</gene>
<dbReference type="EMBL" id="CM056803">
    <property type="protein sequence ID" value="KAJ8707387.1"/>
    <property type="molecule type" value="Genomic_DNA"/>
</dbReference>
<name>A0ACC2Q6D6_9NEOP</name>
<proteinExistence type="predicted"/>
<reference evidence="1" key="1">
    <citation type="submission" date="2023-03" db="EMBL/GenBank/DDBJ databases">
        <title>Chromosome-level genomes of two armyworms, Mythimna separata and Mythimna loreyi, provide insights into the biosynthesis and reception of sex pheromones.</title>
        <authorList>
            <person name="Zhao H."/>
        </authorList>
    </citation>
    <scope>NUCLEOTIDE SEQUENCE</scope>
    <source>
        <strain evidence="1">BeijingLab</strain>
    </source>
</reference>
<dbReference type="Proteomes" id="UP001231649">
    <property type="component" value="Chromosome 27"/>
</dbReference>
<accession>A0ACC2Q6D6</accession>
<evidence type="ECO:0000313" key="2">
    <source>
        <dbReference type="Proteomes" id="UP001231649"/>
    </source>
</evidence>
<keyword evidence="2" id="KW-1185">Reference proteome</keyword>
<organism evidence="1 2">
    <name type="scientific">Mythimna loreyi</name>
    <dbReference type="NCBI Taxonomy" id="667449"/>
    <lineage>
        <taxon>Eukaryota</taxon>
        <taxon>Metazoa</taxon>
        <taxon>Ecdysozoa</taxon>
        <taxon>Arthropoda</taxon>
        <taxon>Hexapoda</taxon>
        <taxon>Insecta</taxon>
        <taxon>Pterygota</taxon>
        <taxon>Neoptera</taxon>
        <taxon>Endopterygota</taxon>
        <taxon>Lepidoptera</taxon>
        <taxon>Glossata</taxon>
        <taxon>Ditrysia</taxon>
        <taxon>Noctuoidea</taxon>
        <taxon>Noctuidae</taxon>
        <taxon>Noctuinae</taxon>
        <taxon>Hadenini</taxon>
        <taxon>Mythimna</taxon>
    </lineage>
</organism>